<dbReference type="Pfam" id="PF00482">
    <property type="entry name" value="T2SSF"/>
    <property type="match status" value="2"/>
</dbReference>
<dbReference type="Proteomes" id="UP000190328">
    <property type="component" value="Unassembled WGS sequence"/>
</dbReference>
<feature type="transmembrane region" description="Helical" evidence="6">
    <location>
        <begin position="293"/>
        <end position="314"/>
    </location>
</feature>
<dbReference type="NCBIfam" id="NF041012">
    <property type="entry name" value="T4P_ComGB"/>
    <property type="match status" value="1"/>
</dbReference>
<evidence type="ECO:0000256" key="1">
    <source>
        <dbReference type="ARBA" id="ARBA00004651"/>
    </source>
</evidence>
<accession>A0A1T4RGG6</accession>
<gene>
    <name evidence="8" type="ORF">SAMN02745116_02597</name>
</gene>
<keyword evidence="4 6" id="KW-1133">Transmembrane helix</keyword>
<dbReference type="PANTHER" id="PTHR30012:SF0">
    <property type="entry name" value="TYPE II SECRETION SYSTEM PROTEIN F-RELATED"/>
    <property type="match status" value="1"/>
</dbReference>
<sequence>MLFSNLLDGGFTLTEVCYFLERIERFPREIVQEMTENFISGDEVSSCFAQLGFSSAQTTQLELAQMNGNLKETMQVLKNQAIEEKRQREKLVKILSYPLLLLIFLFGIMGLLREFLLPQLMSNNNGEKNFAFLLIEYLPAIVLITGGGVVFFTLLLLLFLKRKSAVFRAKWWCKIPIIRTFYRLYLTSVLSREWGYLFLQGHEMKTIVEIMENLKSNGLLRELGREMGTRAEEGISFDVQVGSWQFVQSTFSVIILSGEVKSRLGEELLFYSEMCFQELLALVEKRMSIVQPLVFLFVALMILGIYAAILLPIYNNMEGMV</sequence>
<dbReference type="PANTHER" id="PTHR30012">
    <property type="entry name" value="GENERAL SECRETION PATHWAY PROTEIN"/>
    <property type="match status" value="1"/>
</dbReference>
<evidence type="ECO:0000256" key="5">
    <source>
        <dbReference type="ARBA" id="ARBA00023136"/>
    </source>
</evidence>
<evidence type="ECO:0000256" key="4">
    <source>
        <dbReference type="ARBA" id="ARBA00022989"/>
    </source>
</evidence>
<dbReference type="STRING" id="263852.SAMN02745116_02597"/>
<reference evidence="8 9" key="1">
    <citation type="submission" date="2017-02" db="EMBL/GenBank/DDBJ databases">
        <authorList>
            <person name="Peterson S.W."/>
        </authorList>
    </citation>
    <scope>NUCLEOTIDE SEQUENCE [LARGE SCALE GENOMIC DNA]</scope>
    <source>
        <strain evidence="8 9">ATCC BAA-1030</strain>
    </source>
</reference>
<dbReference type="InterPro" id="IPR003004">
    <property type="entry name" value="GspF/PilC"/>
</dbReference>
<dbReference type="GO" id="GO:0005886">
    <property type="term" value="C:plasma membrane"/>
    <property type="evidence" value="ECO:0007669"/>
    <property type="project" value="UniProtKB-SubCell"/>
</dbReference>
<dbReference type="InterPro" id="IPR047692">
    <property type="entry name" value="T4P_ComGB"/>
</dbReference>
<keyword evidence="9" id="KW-1185">Reference proteome</keyword>
<evidence type="ECO:0000313" key="9">
    <source>
        <dbReference type="Proteomes" id="UP000190328"/>
    </source>
</evidence>
<proteinExistence type="predicted"/>
<organism evidence="8 9">
    <name type="scientific">Pilibacter termitis</name>
    <dbReference type="NCBI Taxonomy" id="263852"/>
    <lineage>
        <taxon>Bacteria</taxon>
        <taxon>Bacillati</taxon>
        <taxon>Bacillota</taxon>
        <taxon>Bacilli</taxon>
        <taxon>Lactobacillales</taxon>
        <taxon>Enterococcaceae</taxon>
        <taxon>Pilibacter</taxon>
    </lineage>
</organism>
<evidence type="ECO:0000256" key="3">
    <source>
        <dbReference type="ARBA" id="ARBA00022692"/>
    </source>
</evidence>
<comment type="subcellular location">
    <subcellularLocation>
        <location evidence="1">Cell membrane</location>
        <topology evidence="1">Multi-pass membrane protein</topology>
    </subcellularLocation>
</comment>
<feature type="domain" description="Type II secretion system protein GspF" evidence="7">
    <location>
        <begin position="3"/>
        <end position="118"/>
    </location>
</feature>
<protein>
    <submittedName>
        <fullName evidence="8">Competence protein ComGB</fullName>
    </submittedName>
</protein>
<keyword evidence="5 6" id="KW-0472">Membrane</keyword>
<evidence type="ECO:0000256" key="6">
    <source>
        <dbReference type="SAM" id="Phobius"/>
    </source>
</evidence>
<feature type="domain" description="Type II secretion system protein GspF" evidence="7">
    <location>
        <begin position="192"/>
        <end position="312"/>
    </location>
</feature>
<feature type="transmembrane region" description="Helical" evidence="6">
    <location>
        <begin position="137"/>
        <end position="160"/>
    </location>
</feature>
<keyword evidence="2" id="KW-1003">Cell membrane</keyword>
<name>A0A1T4RGG6_9ENTE</name>
<evidence type="ECO:0000256" key="2">
    <source>
        <dbReference type="ARBA" id="ARBA00022475"/>
    </source>
</evidence>
<dbReference type="InterPro" id="IPR018076">
    <property type="entry name" value="T2SS_GspF_dom"/>
</dbReference>
<dbReference type="AlphaFoldDB" id="A0A1T4RGG6"/>
<evidence type="ECO:0000259" key="7">
    <source>
        <dbReference type="Pfam" id="PF00482"/>
    </source>
</evidence>
<dbReference type="EMBL" id="FUXI01000049">
    <property type="protein sequence ID" value="SKA15104.1"/>
    <property type="molecule type" value="Genomic_DNA"/>
</dbReference>
<keyword evidence="3 6" id="KW-0812">Transmembrane</keyword>
<feature type="transmembrane region" description="Helical" evidence="6">
    <location>
        <begin position="94"/>
        <end position="117"/>
    </location>
</feature>
<dbReference type="PRINTS" id="PR00812">
    <property type="entry name" value="BCTERIALGSPF"/>
</dbReference>
<evidence type="ECO:0000313" key="8">
    <source>
        <dbReference type="EMBL" id="SKA15104.1"/>
    </source>
</evidence>